<dbReference type="Proteomes" id="UP000694551">
    <property type="component" value="Unplaced"/>
</dbReference>
<organism evidence="1 2">
    <name type="scientific">Strix occidentalis caurina</name>
    <name type="common">northern spotted owl</name>
    <dbReference type="NCBI Taxonomy" id="311401"/>
    <lineage>
        <taxon>Eukaryota</taxon>
        <taxon>Metazoa</taxon>
        <taxon>Chordata</taxon>
        <taxon>Craniata</taxon>
        <taxon>Vertebrata</taxon>
        <taxon>Euteleostomi</taxon>
        <taxon>Archelosauria</taxon>
        <taxon>Archosauria</taxon>
        <taxon>Dinosauria</taxon>
        <taxon>Saurischia</taxon>
        <taxon>Theropoda</taxon>
        <taxon>Coelurosauria</taxon>
        <taxon>Aves</taxon>
        <taxon>Neognathae</taxon>
        <taxon>Neoaves</taxon>
        <taxon>Telluraves</taxon>
        <taxon>Strigiformes</taxon>
        <taxon>Strigidae</taxon>
        <taxon>Strix</taxon>
    </lineage>
</organism>
<accession>A0A8D0FE78</accession>
<protein>
    <submittedName>
        <fullName evidence="1">Uncharacterized protein</fullName>
    </submittedName>
</protein>
<reference evidence="1" key="2">
    <citation type="submission" date="2025-09" db="UniProtKB">
        <authorList>
            <consortium name="Ensembl"/>
        </authorList>
    </citation>
    <scope>IDENTIFICATION</scope>
</reference>
<name>A0A8D0FE78_STROC</name>
<dbReference type="Ensembl" id="ENSSOCT00000016154.1">
    <property type="protein sequence ID" value="ENSSOCP00000015756.1"/>
    <property type="gene ID" value="ENSSOCG00000011867.1"/>
</dbReference>
<sequence length="57" mass="6172">MPLSSALGEGRAWLRGGSEELLCPGVIPSPPLFSSLLQTWTLHRGIFCALCIRGCSW</sequence>
<keyword evidence="2" id="KW-1185">Reference proteome</keyword>
<evidence type="ECO:0000313" key="2">
    <source>
        <dbReference type="Proteomes" id="UP000694551"/>
    </source>
</evidence>
<dbReference type="AlphaFoldDB" id="A0A8D0FE78"/>
<proteinExistence type="predicted"/>
<reference evidence="1" key="1">
    <citation type="submission" date="2025-08" db="UniProtKB">
        <authorList>
            <consortium name="Ensembl"/>
        </authorList>
    </citation>
    <scope>IDENTIFICATION</scope>
</reference>
<evidence type="ECO:0000313" key="1">
    <source>
        <dbReference type="Ensembl" id="ENSSOCP00000015756.1"/>
    </source>
</evidence>